<dbReference type="AlphaFoldDB" id="A0A1G1YIM7"/>
<reference evidence="1 2" key="1">
    <citation type="journal article" date="2016" name="Nat. Commun.">
        <title>Thousands of microbial genomes shed light on interconnected biogeochemical processes in an aquifer system.</title>
        <authorList>
            <person name="Anantharaman K."/>
            <person name="Brown C.T."/>
            <person name="Hug L.A."/>
            <person name="Sharon I."/>
            <person name="Castelle C.J."/>
            <person name="Probst A.J."/>
            <person name="Thomas B.C."/>
            <person name="Singh A."/>
            <person name="Wilkins M.J."/>
            <person name="Karaoz U."/>
            <person name="Brodie E.L."/>
            <person name="Williams K.H."/>
            <person name="Hubbard S.S."/>
            <person name="Banfield J.F."/>
        </authorList>
    </citation>
    <scope>NUCLEOTIDE SEQUENCE [LARGE SCALE GENOMIC DNA]</scope>
</reference>
<proteinExistence type="predicted"/>
<dbReference type="EMBL" id="MHIM01000025">
    <property type="protein sequence ID" value="OGY52114.1"/>
    <property type="molecule type" value="Genomic_DNA"/>
</dbReference>
<evidence type="ECO:0000313" key="1">
    <source>
        <dbReference type="EMBL" id="OGY52114.1"/>
    </source>
</evidence>
<dbReference type="Pfam" id="PF13207">
    <property type="entry name" value="AAA_17"/>
    <property type="match status" value="1"/>
</dbReference>
<evidence type="ECO:0000313" key="2">
    <source>
        <dbReference type="Proteomes" id="UP000177376"/>
    </source>
</evidence>
<comment type="caution">
    <text evidence="1">The sequence shown here is derived from an EMBL/GenBank/DDBJ whole genome shotgun (WGS) entry which is preliminary data.</text>
</comment>
<gene>
    <name evidence="1" type="ORF">A3A02_03560</name>
</gene>
<dbReference type="Gene3D" id="3.40.50.300">
    <property type="entry name" value="P-loop containing nucleotide triphosphate hydrolases"/>
    <property type="match status" value="1"/>
</dbReference>
<organism evidence="1 2">
    <name type="scientific">Candidatus Buchananbacteria bacterium RIFCSPLOWO2_01_FULL_39_33</name>
    <dbReference type="NCBI Taxonomy" id="1797543"/>
    <lineage>
        <taxon>Bacteria</taxon>
        <taxon>Candidatus Buchananiibacteriota</taxon>
    </lineage>
</organism>
<dbReference type="InterPro" id="IPR027417">
    <property type="entry name" value="P-loop_NTPase"/>
</dbReference>
<name>A0A1G1YIM7_9BACT</name>
<protein>
    <submittedName>
        <fullName evidence="1">Uncharacterized protein</fullName>
    </submittedName>
</protein>
<accession>A0A1G1YIM7</accession>
<sequence>MAQAKKVIITGIPGSGSTDFCNRYAAWPELKVRTYNMGDMLLKMAQGDPNKPPITVENLLNLHPGFLDTLRDRAFDLALSMIAAEESACDRILIDMHGQFFWNDVLTNTYDWSYLTGIDADMFVTIIDKPSTIKSRQMATAHGRLQNHDFRDLLMWQNAEVNIASGWAASFGKPIYVLPAKQDPATIESLLKNAFLIYFQMPMTDANSEANAMITAFKEKLLAIGQEINGLPTPLIDPRTIDIETGEGLSKREKRMIRIQTVHRDLNWYIGEATDQVAYYPPGSTLSKGVSDESTRGFETGKNIFVVYPSSHISPFMDIATKVFSSETEFFEFFPKYLRKRIKSLQRVTTT</sequence>
<dbReference type="Proteomes" id="UP000177376">
    <property type="component" value="Unassembled WGS sequence"/>
</dbReference>